<accession>A0A1I7ZGN6</accession>
<reference evidence="3" key="1">
    <citation type="submission" date="2016-11" db="UniProtKB">
        <authorList>
            <consortium name="WormBaseParasite"/>
        </authorList>
    </citation>
    <scope>IDENTIFICATION</scope>
</reference>
<sequence length="279" mass="31117">MPPAAPDDSTTRRDRCMDAACRRRSNARKGTCSTEASRVRHIMKFHSIHNYHCPMPGCTMKNPDVFDIGIHLKFMHPNAQSAHRKIHKGDVNRSKKMASNKIDKYFPTNSFDRKEKTEESNEENEGEEVAQPQVRHRNSEQPRSSSARMPVPPLRENREEPTEMEPSEDSEPELYIVDPPEVSGHSHSSSSCPTPGPATPQVSLPSSGSPASAPLSRGTPPMPSPSPTEAANEAEDDDIIVERHIIRSGPNPRLAVQNYVERFGIPKAKVIHWRPPSID</sequence>
<evidence type="ECO:0000256" key="1">
    <source>
        <dbReference type="SAM" id="MobiDB-lite"/>
    </source>
</evidence>
<keyword evidence="2" id="KW-1185">Reference proteome</keyword>
<dbReference type="WBParaSite" id="L893_g26136.t1">
    <property type="protein sequence ID" value="L893_g26136.t1"/>
    <property type="gene ID" value="L893_g26136"/>
</dbReference>
<feature type="region of interest" description="Disordered" evidence="1">
    <location>
        <begin position="80"/>
        <end position="238"/>
    </location>
</feature>
<evidence type="ECO:0000313" key="3">
    <source>
        <dbReference type="WBParaSite" id="L893_g26136.t1"/>
    </source>
</evidence>
<feature type="compositionally biased region" description="Acidic residues" evidence="1">
    <location>
        <begin position="162"/>
        <end position="172"/>
    </location>
</feature>
<name>A0A1I7ZGN6_9BILA</name>
<organism evidence="2 3">
    <name type="scientific">Steinernema glaseri</name>
    <dbReference type="NCBI Taxonomy" id="37863"/>
    <lineage>
        <taxon>Eukaryota</taxon>
        <taxon>Metazoa</taxon>
        <taxon>Ecdysozoa</taxon>
        <taxon>Nematoda</taxon>
        <taxon>Chromadorea</taxon>
        <taxon>Rhabditida</taxon>
        <taxon>Tylenchina</taxon>
        <taxon>Panagrolaimomorpha</taxon>
        <taxon>Strongyloidoidea</taxon>
        <taxon>Steinernematidae</taxon>
        <taxon>Steinernema</taxon>
    </lineage>
</organism>
<dbReference type="AlphaFoldDB" id="A0A1I7ZGN6"/>
<protein>
    <submittedName>
        <fullName evidence="3">C2H2-type domain-containing protein</fullName>
    </submittedName>
</protein>
<proteinExistence type="predicted"/>
<feature type="compositionally biased region" description="Low complexity" evidence="1">
    <location>
        <begin position="203"/>
        <end position="216"/>
    </location>
</feature>
<dbReference type="Proteomes" id="UP000095287">
    <property type="component" value="Unplaced"/>
</dbReference>
<evidence type="ECO:0000313" key="2">
    <source>
        <dbReference type="Proteomes" id="UP000095287"/>
    </source>
</evidence>